<dbReference type="EMBL" id="CM023478">
    <property type="protein sequence ID" value="KAH7934012.1"/>
    <property type="molecule type" value="Genomic_DNA"/>
</dbReference>
<gene>
    <name evidence="1" type="ORF">HPB49_020315</name>
</gene>
<sequence length="617" mass="69037">MALSEPVQSPPAVPDPPAPTPRNNRVKATGAVVGISCALFIFVTLFALIWLSVGLAAVPRNTTVLREIPFCCPREAAVLFAVIDNQAEPCEDFFAHVCRNAIERGSALEHAARSILWNINADIITGTSNYSVKAAAALQTFYTSCVAELWQPELRLRGALVVVFEIANTTKRMSHVQLLRFALEVQKRYDLNFFFTIFAGGHDVYIQRNLFRIATYGPVCDDACYATVLSAVNEHIGANCTSEQITAWEQLFRDVFSAPEYTTWDEIRAAFGGIDAEQFKAILLEFLIDIEAAESVSADSKTQLFADIERLWNVTNQPLSLCYVLVVLVLDTIQRLVHVDATLSLPTTRSRDACEYHLHQCLHMWRVTNVAALTSPEKDRQLRAIFEATRRSLAGYEPLRRLVAAGNDTANFESLVRNMSLMLPSDLVLPEMGVPVLNKTGFVRNIFRLRSFQYDTKIGTRRRGLPVFSDASQEFARERMLFVDKRTLYVTAPAYAWLSESTTNPLLADAPVIASRMASLMWRKVDRWRGWSANTRIALRSFRSEMASFDPAGLLVALSDSDSSHSSSSESSSSSDEDESYVLYEILFNEMFAEPPHKRPKIVGYVEEDAKCSCRCA</sequence>
<organism evidence="1 2">
    <name type="scientific">Dermacentor silvarum</name>
    <name type="common">Tick</name>
    <dbReference type="NCBI Taxonomy" id="543639"/>
    <lineage>
        <taxon>Eukaryota</taxon>
        <taxon>Metazoa</taxon>
        <taxon>Ecdysozoa</taxon>
        <taxon>Arthropoda</taxon>
        <taxon>Chelicerata</taxon>
        <taxon>Arachnida</taxon>
        <taxon>Acari</taxon>
        <taxon>Parasitiformes</taxon>
        <taxon>Ixodida</taxon>
        <taxon>Ixodoidea</taxon>
        <taxon>Ixodidae</taxon>
        <taxon>Rhipicephalinae</taxon>
        <taxon>Dermacentor</taxon>
    </lineage>
</organism>
<comment type="caution">
    <text evidence="1">The sequence shown here is derived from an EMBL/GenBank/DDBJ whole genome shotgun (WGS) entry which is preliminary data.</text>
</comment>
<name>A0ACB8C575_DERSI</name>
<reference evidence="1" key="1">
    <citation type="submission" date="2020-05" db="EMBL/GenBank/DDBJ databases">
        <title>Large-scale comparative analyses of tick genomes elucidate their genetic diversity and vector capacities.</title>
        <authorList>
            <person name="Jia N."/>
            <person name="Wang J."/>
            <person name="Shi W."/>
            <person name="Du L."/>
            <person name="Sun Y."/>
            <person name="Zhan W."/>
            <person name="Jiang J."/>
            <person name="Wang Q."/>
            <person name="Zhang B."/>
            <person name="Ji P."/>
            <person name="Sakyi L.B."/>
            <person name="Cui X."/>
            <person name="Yuan T."/>
            <person name="Jiang B."/>
            <person name="Yang W."/>
            <person name="Lam T.T.-Y."/>
            <person name="Chang Q."/>
            <person name="Ding S."/>
            <person name="Wang X."/>
            <person name="Zhu J."/>
            <person name="Ruan X."/>
            <person name="Zhao L."/>
            <person name="Wei J."/>
            <person name="Que T."/>
            <person name="Du C."/>
            <person name="Cheng J."/>
            <person name="Dai P."/>
            <person name="Han X."/>
            <person name="Huang E."/>
            <person name="Gao Y."/>
            <person name="Liu J."/>
            <person name="Shao H."/>
            <person name="Ye R."/>
            <person name="Li L."/>
            <person name="Wei W."/>
            <person name="Wang X."/>
            <person name="Wang C."/>
            <person name="Yang T."/>
            <person name="Huo Q."/>
            <person name="Li W."/>
            <person name="Guo W."/>
            <person name="Chen H."/>
            <person name="Zhou L."/>
            <person name="Ni X."/>
            <person name="Tian J."/>
            <person name="Zhou Y."/>
            <person name="Sheng Y."/>
            <person name="Liu T."/>
            <person name="Pan Y."/>
            <person name="Xia L."/>
            <person name="Li J."/>
            <person name="Zhao F."/>
            <person name="Cao W."/>
        </authorList>
    </citation>
    <scope>NUCLEOTIDE SEQUENCE</scope>
    <source>
        <strain evidence="1">Dsil-2018</strain>
    </source>
</reference>
<proteinExistence type="predicted"/>
<accession>A0ACB8C575</accession>
<evidence type="ECO:0000313" key="2">
    <source>
        <dbReference type="Proteomes" id="UP000821865"/>
    </source>
</evidence>
<evidence type="ECO:0000313" key="1">
    <source>
        <dbReference type="EMBL" id="KAH7934012.1"/>
    </source>
</evidence>
<keyword evidence="2" id="KW-1185">Reference proteome</keyword>
<dbReference type="Proteomes" id="UP000821865">
    <property type="component" value="Chromosome 9"/>
</dbReference>
<protein>
    <submittedName>
        <fullName evidence="1">Uncharacterized protein</fullName>
    </submittedName>
</protein>